<feature type="chain" id="PRO_5045487160" evidence="1">
    <location>
        <begin position="32"/>
        <end position="410"/>
    </location>
</feature>
<dbReference type="InterPro" id="IPR045748">
    <property type="entry name" value="DcaP"/>
</dbReference>
<feature type="signal peptide" evidence="1">
    <location>
        <begin position="1"/>
        <end position="31"/>
    </location>
</feature>
<comment type="caution">
    <text evidence="2">The sequence shown here is derived from an EMBL/GenBank/DDBJ whole genome shotgun (WGS) entry which is preliminary data.</text>
</comment>
<organism evidence="2 3">
    <name type="scientific">Algoriphagus sediminis</name>
    <dbReference type="NCBI Taxonomy" id="3057113"/>
    <lineage>
        <taxon>Bacteria</taxon>
        <taxon>Pseudomonadati</taxon>
        <taxon>Bacteroidota</taxon>
        <taxon>Cytophagia</taxon>
        <taxon>Cytophagales</taxon>
        <taxon>Cyclobacteriaceae</taxon>
        <taxon>Algoriphagus</taxon>
    </lineage>
</organism>
<sequence length="410" mass="46945">MIRLFYYTNRPILATLVACSLTFFFTSSAYAQEEEEEKVFEFYGHVMTDVGYNFGVVAPNWTDVMRPSRLPSFEGQYGTEGNVYFSVRQTRFGAKSWIDTPLGKLHTIFEWELFGTGVDEGQTTLRLRHAYAEIGKFGAGQYWSPFMDIDVFPNTLEYWGPSGMVFFRNIQVRYMPIQGRSRLTFALERPGASADEGIYADRIELDDVEARFPLPDFSFEYHHGRDWGYVEIAGMLRRIEWEDKGDQPFDLSGSATGWGLNLSTNLNLGKSSIFRGQFVFGEGIQNYMNDAPSDIGIRNRFDNPNSPIEGVPLPVIGIVAFLDHKWNDEYSTSVGYSTLRVDHTDGQTPDSFDTGEYFIANFLWAPASQILTGVELQHIRRQNYLDGFSSNATKIQFSFKYYFSQSFYKK</sequence>
<dbReference type="RefSeq" id="WP_290000203.1">
    <property type="nucleotide sequence ID" value="NZ_JAUEPH010000004.1"/>
</dbReference>
<evidence type="ECO:0000313" key="2">
    <source>
        <dbReference type="EMBL" id="MDN3204570.1"/>
    </source>
</evidence>
<keyword evidence="3" id="KW-1185">Reference proteome</keyword>
<reference evidence="2" key="1">
    <citation type="submission" date="2023-06" db="EMBL/GenBank/DDBJ databases">
        <title>Robiginitalea aurantiacus sp. nov. and Algoriphagus sediminis sp. nov., isolated from coastal sediment.</title>
        <authorList>
            <person name="Zhou Z.Y."/>
            <person name="An J."/>
            <person name="Jia Y.W."/>
            <person name="Du Z.J."/>
        </authorList>
    </citation>
    <scope>NUCLEOTIDE SEQUENCE</scope>
    <source>
        <strain evidence="2">C2-7</strain>
    </source>
</reference>
<name>A0ABT7YDX7_9BACT</name>
<gene>
    <name evidence="2" type="ORF">QVH07_10440</name>
</gene>
<accession>A0ABT7YDX7</accession>
<evidence type="ECO:0000256" key="1">
    <source>
        <dbReference type="SAM" id="SignalP"/>
    </source>
</evidence>
<evidence type="ECO:0000313" key="3">
    <source>
        <dbReference type="Proteomes" id="UP001171916"/>
    </source>
</evidence>
<dbReference type="Pfam" id="PF19577">
    <property type="entry name" value="DcaP"/>
    <property type="match status" value="1"/>
</dbReference>
<dbReference type="Proteomes" id="UP001171916">
    <property type="component" value="Unassembled WGS sequence"/>
</dbReference>
<proteinExistence type="predicted"/>
<protein>
    <submittedName>
        <fullName evidence="2">DcaP family trimeric outer membrane transporter</fullName>
    </submittedName>
</protein>
<dbReference type="EMBL" id="JAUEPH010000004">
    <property type="protein sequence ID" value="MDN3204570.1"/>
    <property type="molecule type" value="Genomic_DNA"/>
</dbReference>
<keyword evidence="1" id="KW-0732">Signal</keyword>
<dbReference type="SUPFAM" id="SSF56935">
    <property type="entry name" value="Porins"/>
    <property type="match status" value="1"/>
</dbReference>